<organism evidence="2 3">
    <name type="scientific">Acipenser ruthenus</name>
    <name type="common">Sterlet sturgeon</name>
    <dbReference type="NCBI Taxonomy" id="7906"/>
    <lineage>
        <taxon>Eukaryota</taxon>
        <taxon>Metazoa</taxon>
        <taxon>Chordata</taxon>
        <taxon>Craniata</taxon>
        <taxon>Vertebrata</taxon>
        <taxon>Euteleostomi</taxon>
        <taxon>Actinopterygii</taxon>
        <taxon>Chondrostei</taxon>
        <taxon>Acipenseriformes</taxon>
        <taxon>Acipenseridae</taxon>
        <taxon>Acipenser</taxon>
    </lineage>
</organism>
<accession>A0A444UQ62</accession>
<feature type="compositionally biased region" description="Basic and acidic residues" evidence="1">
    <location>
        <begin position="40"/>
        <end position="51"/>
    </location>
</feature>
<dbReference type="EMBL" id="SCEB01214070">
    <property type="protein sequence ID" value="RXM37316.1"/>
    <property type="molecule type" value="Genomic_DNA"/>
</dbReference>
<dbReference type="AlphaFoldDB" id="A0A444UQ62"/>
<dbReference type="PANTHER" id="PTHR41142:SF1">
    <property type="entry name" value="SI:DKEY-16J16.4"/>
    <property type="match status" value="1"/>
</dbReference>
<evidence type="ECO:0000313" key="2">
    <source>
        <dbReference type="EMBL" id="RXM37316.1"/>
    </source>
</evidence>
<keyword evidence="3" id="KW-1185">Reference proteome</keyword>
<dbReference type="Proteomes" id="UP000289886">
    <property type="component" value="Unassembled WGS sequence"/>
</dbReference>
<protein>
    <submittedName>
        <fullName evidence="2">Uncharacterized protein</fullName>
    </submittedName>
</protein>
<dbReference type="PANTHER" id="PTHR41142">
    <property type="entry name" value="SI:DKEY-16J16.4"/>
    <property type="match status" value="1"/>
</dbReference>
<reference evidence="2 3" key="1">
    <citation type="submission" date="2019-01" db="EMBL/GenBank/DDBJ databases">
        <title>Draft Genome and Complete Hox-Cluster Characterization of the Sterlet Sturgeon (Acipenser ruthenus).</title>
        <authorList>
            <person name="Wei Q."/>
        </authorList>
    </citation>
    <scope>NUCLEOTIDE SEQUENCE [LARGE SCALE GENOMIC DNA]</scope>
    <source>
        <strain evidence="2">WHYD16114868_AA</strain>
        <tissue evidence="2">Blood</tissue>
    </source>
</reference>
<feature type="region of interest" description="Disordered" evidence="1">
    <location>
        <begin position="40"/>
        <end position="85"/>
    </location>
</feature>
<proteinExistence type="predicted"/>
<sequence>MKQNCSQSPLATNQLQNQEALSLARVRKLRILFDPGLDRHSSEEELERISREFLQQDSEGRKWGLQRTGRGGRHGDASTSSSDEEVKALCGPVEPDTRLCVSPSPVPFSASPPHRLVREQARPIILAHFDQSASYKRQRNQGRPSLDLEKMQQSISGSCPPPRYIYDPSSFTFRSLTTFRPQSPLTAAEETPCA</sequence>
<name>A0A444UQ62_ACIRT</name>
<comment type="caution">
    <text evidence="2">The sequence shown here is derived from an EMBL/GenBank/DDBJ whole genome shotgun (WGS) entry which is preliminary data.</text>
</comment>
<gene>
    <name evidence="2" type="ORF">EOD39_0673</name>
</gene>
<feature type="region of interest" description="Disordered" evidence="1">
    <location>
        <begin position="135"/>
        <end position="161"/>
    </location>
</feature>
<evidence type="ECO:0000256" key="1">
    <source>
        <dbReference type="SAM" id="MobiDB-lite"/>
    </source>
</evidence>
<evidence type="ECO:0000313" key="3">
    <source>
        <dbReference type="Proteomes" id="UP000289886"/>
    </source>
</evidence>